<sequence length="94" mass="10031">MSSIKIAELRPAGSELFQDSESFLNELSDGQEMDMVLGGGRRSGFSFSFGSFRTINSTINTASLVSKSVVTTKSVVTVNTIAKGGKGKKGKKRH</sequence>
<evidence type="ECO:0000313" key="2">
    <source>
        <dbReference type="Proteomes" id="UP000176944"/>
    </source>
</evidence>
<organism evidence="1 2">
    <name type="scientific">Moorena producens (strain JHB)</name>
    <dbReference type="NCBI Taxonomy" id="1454205"/>
    <lineage>
        <taxon>Bacteria</taxon>
        <taxon>Bacillati</taxon>
        <taxon>Cyanobacteriota</taxon>
        <taxon>Cyanophyceae</taxon>
        <taxon>Coleofasciculales</taxon>
        <taxon>Coleofasciculaceae</taxon>
        <taxon>Moorena</taxon>
    </lineage>
</organism>
<accession>A0A1D9G983</accession>
<proteinExistence type="predicted"/>
<reference evidence="2" key="1">
    <citation type="submission" date="2016-10" db="EMBL/GenBank/DDBJ databases">
        <title>Comparative genomics uncovers the prolific and rare metabolic potential of the cyanobacterial genus Moorea.</title>
        <authorList>
            <person name="Leao T."/>
            <person name="Castelao G."/>
            <person name="Korobeynikov A."/>
            <person name="Monroe E.A."/>
            <person name="Podell S."/>
            <person name="Glukhov E."/>
            <person name="Allen E."/>
            <person name="Gerwick W.H."/>
            <person name="Gerwick L."/>
        </authorList>
    </citation>
    <scope>NUCLEOTIDE SEQUENCE [LARGE SCALE GENOMIC DNA]</scope>
    <source>
        <strain evidence="2">JHB</strain>
    </source>
</reference>
<dbReference type="AlphaFoldDB" id="A0A1D9G983"/>
<dbReference type="EMBL" id="CP017708">
    <property type="protein sequence ID" value="AOY84121.1"/>
    <property type="molecule type" value="Genomic_DNA"/>
</dbReference>
<name>A0A1D9G983_MOOP1</name>
<gene>
    <name evidence="1" type="ORF">BJP36_33565</name>
</gene>
<protein>
    <submittedName>
        <fullName evidence="1">Uncharacterized protein</fullName>
    </submittedName>
</protein>
<dbReference type="Proteomes" id="UP000176944">
    <property type="component" value="Chromosome"/>
</dbReference>
<evidence type="ECO:0000313" key="1">
    <source>
        <dbReference type="EMBL" id="AOY84121.1"/>
    </source>
</evidence>